<evidence type="ECO:0000256" key="1">
    <source>
        <dbReference type="ARBA" id="ARBA00004496"/>
    </source>
</evidence>
<reference evidence="14 15" key="1">
    <citation type="submission" date="2019-12" db="EMBL/GenBank/DDBJ databases">
        <title>Roseobacter cerasinus sp. nov., isolated from seawater around aquaculture.</title>
        <authorList>
            <person name="Muramatsu S."/>
            <person name="Takabe Y."/>
            <person name="Mori K."/>
            <person name="Takaichi S."/>
            <person name="Hanada S."/>
        </authorList>
    </citation>
    <scope>NUCLEOTIDE SEQUENCE [LARGE SCALE GENOMIC DNA]</scope>
    <source>
        <strain evidence="14 15">AI77</strain>
    </source>
</reference>
<dbReference type="InterPro" id="IPR003141">
    <property type="entry name" value="Pol/His_phosphatase_N"/>
</dbReference>
<keyword evidence="9 14" id="KW-0239">DNA-directed DNA polymerase</keyword>
<dbReference type="GO" id="GO:0003887">
    <property type="term" value="F:DNA-directed DNA polymerase activity"/>
    <property type="evidence" value="ECO:0007669"/>
    <property type="project" value="UniProtKB-KW"/>
</dbReference>
<dbReference type="CDD" id="cd04485">
    <property type="entry name" value="DnaE_OBF"/>
    <property type="match status" value="1"/>
</dbReference>
<dbReference type="InterPro" id="IPR049821">
    <property type="entry name" value="PolIIIA_DnaE1_PHP"/>
</dbReference>
<keyword evidence="5" id="KW-0963">Cytoplasm</keyword>
<dbReference type="InterPro" id="IPR004013">
    <property type="entry name" value="PHP_dom"/>
</dbReference>
<evidence type="ECO:0000256" key="5">
    <source>
        <dbReference type="ARBA" id="ARBA00022490"/>
    </source>
</evidence>
<dbReference type="OrthoDB" id="9803237at2"/>
<dbReference type="SMART" id="SM00481">
    <property type="entry name" value="POLIIIAc"/>
    <property type="match status" value="1"/>
</dbReference>
<dbReference type="NCBIfam" id="NF004226">
    <property type="entry name" value="PRK05673.1"/>
    <property type="match status" value="1"/>
</dbReference>
<evidence type="ECO:0000313" key="15">
    <source>
        <dbReference type="Proteomes" id="UP000436522"/>
    </source>
</evidence>
<evidence type="ECO:0000256" key="8">
    <source>
        <dbReference type="ARBA" id="ARBA00022705"/>
    </source>
</evidence>
<evidence type="ECO:0000313" key="14">
    <source>
        <dbReference type="EMBL" id="GFE51029.1"/>
    </source>
</evidence>
<evidence type="ECO:0000259" key="13">
    <source>
        <dbReference type="SMART" id="SM00481"/>
    </source>
</evidence>
<dbReference type="InterPro" id="IPR016195">
    <property type="entry name" value="Pol/histidinol_Pase-like"/>
</dbReference>
<dbReference type="Pfam" id="PF02811">
    <property type="entry name" value="PHP"/>
    <property type="match status" value="1"/>
</dbReference>
<dbReference type="Gene3D" id="1.10.150.870">
    <property type="match status" value="1"/>
</dbReference>
<dbReference type="Pfam" id="PF17657">
    <property type="entry name" value="DNA_pol3_finger"/>
    <property type="match status" value="1"/>
</dbReference>
<protein>
    <recommendedName>
        <fullName evidence="4">DNA polymerase III subunit alpha</fullName>
        <ecNumber evidence="3">2.7.7.7</ecNumber>
    </recommendedName>
</protein>
<comment type="function">
    <text evidence="10">DNA polymerase III is a complex, multichain enzyme responsible for most of the replicative synthesis in bacteria. This DNA polymerase also exhibits 3' to 5' exonuclease activity. The alpha chain is the DNA polymerase.</text>
</comment>
<evidence type="ECO:0000256" key="12">
    <source>
        <dbReference type="ARBA" id="ARBA00049244"/>
    </source>
</evidence>
<keyword evidence="7" id="KW-0548">Nucleotidyltransferase</keyword>
<accession>A0A640VSN0</accession>
<dbReference type="RefSeq" id="WP_159978353.1">
    <property type="nucleotide sequence ID" value="NZ_BLIV01000005.1"/>
</dbReference>
<dbReference type="InterPro" id="IPR004805">
    <property type="entry name" value="DnaE2/DnaE/PolC"/>
</dbReference>
<evidence type="ECO:0000256" key="6">
    <source>
        <dbReference type="ARBA" id="ARBA00022679"/>
    </source>
</evidence>
<evidence type="ECO:0000256" key="10">
    <source>
        <dbReference type="ARBA" id="ARBA00025611"/>
    </source>
</evidence>
<keyword evidence="6" id="KW-0808">Transferase</keyword>
<comment type="catalytic activity">
    <reaction evidence="12">
        <text>DNA(n) + a 2'-deoxyribonucleoside 5'-triphosphate = DNA(n+1) + diphosphate</text>
        <dbReference type="Rhea" id="RHEA:22508"/>
        <dbReference type="Rhea" id="RHEA-COMP:17339"/>
        <dbReference type="Rhea" id="RHEA-COMP:17340"/>
        <dbReference type="ChEBI" id="CHEBI:33019"/>
        <dbReference type="ChEBI" id="CHEBI:61560"/>
        <dbReference type="ChEBI" id="CHEBI:173112"/>
        <dbReference type="EC" id="2.7.7.7"/>
    </reaction>
</comment>
<sequence>MSSHPRFIHLRSHSEYSLLEGALRLKKLPDLCRKAAMPALALTDTNNMFAALEFSVAMSGAGIQPILGCQVDMAYVEVRPGDKPALPAPLVLLAQSEAGYEHLMKLNSCLYVDKGGALPQVTVDQLGMHAEDVICLSGGPEGPVGRLLQSGQRPAAEALMTRLQEIFGDRLYIELQRHPGEGGQPEAERLTERGFVEMAYAMDLPLVATNDVYFPAPEMYEAHDALICIAEGTYVDQQESRRRLTAQHYFKSQAEMVTLFADLPEAIENTVEIAQRCAFQAYRRDPILPKFADDEVEELRKQSYAGLKDRLAVIPHAASVEEYEKRLDFELGIIEGMGFPGYFLIVADFIKWAKEHDIPVGPGRGSGAGSLVAYALTITDLDPLRYALLFERFLNPERVSMPDFDIDFCMDRREEVIRYVQEKYGRDKVGQIITFGALLSKAAVRDIGRVLQMPYGQVDRLSKMIPVEGVKPVSIEKALTDEPRLREEARAEEVVDRLLTYGQQVEGLLRNASTHAAGVVIGDRPLDALVPLYQDPRSDMPATQFNMKWVEQAGLVKFDFLGLKTLTVIQNAVEQILDSGRKLHEAADGTELYVPAEGMENDIGGIPLDDEASYKLYAAGKTVAVFQVESSGMIDALKRMKPTCIEDIVALVALYRPGPMENIPTYCEVKNGLRERENLHPTIDHILDETQGIIVYQEQVMQIAQEMAGYSLGGADLLRRAMGKKIQEAMDAERPKFLDGAAKNGVDKDKAMEVWNLLDKFANYGFNKSHAAAYAVVSYQTAWLKANHPVEFMAGVMNCDIHLTDKLAVYFEEVRKALDLPWVPPCVNRSNATFKVVDGALVYALGALKNVGLEAMKLITDGRAGKPFATLFDLARRVDLKRVGKRPLEMLARAGAFDQLDANRRRVFDALDPLVAYSAAIHDQKASAQVSLFGEAGEDLPEPRLHPVQDWLPAERLSEEFKAVGFYLSGHPLDDYMGPLKRRMSTDRGAAFLTLDELTEKVSTKGAMNARLAGIVAGRQERKSARGNRFAFAQMSDPTGAYEVTLFSDTLEAARDHLETGSKVIVTVEATLEADQLKLLGRAVSPADTMVDQTGTMGLKIFVEAADAIPAVATVLRDAAEAVKTAGRGPVELCLIDPDLPGEVEVDLGAAFVVNPQIKGAIKSLSGVLEVQDL</sequence>
<dbReference type="PANTHER" id="PTHR32294">
    <property type="entry name" value="DNA POLYMERASE III SUBUNIT ALPHA"/>
    <property type="match status" value="1"/>
</dbReference>
<evidence type="ECO:0000256" key="7">
    <source>
        <dbReference type="ARBA" id="ARBA00022695"/>
    </source>
</evidence>
<dbReference type="Proteomes" id="UP000436522">
    <property type="component" value="Unassembled WGS sequence"/>
</dbReference>
<organism evidence="14 15">
    <name type="scientific">Roseobacter cerasinus</name>
    <dbReference type="NCBI Taxonomy" id="2602289"/>
    <lineage>
        <taxon>Bacteria</taxon>
        <taxon>Pseudomonadati</taxon>
        <taxon>Pseudomonadota</taxon>
        <taxon>Alphaproteobacteria</taxon>
        <taxon>Rhodobacterales</taxon>
        <taxon>Roseobacteraceae</taxon>
        <taxon>Roseobacter</taxon>
    </lineage>
</organism>
<dbReference type="InterPro" id="IPR041931">
    <property type="entry name" value="DNA_pol3_alpha_thumb_dom"/>
</dbReference>
<dbReference type="EMBL" id="BLIV01000005">
    <property type="protein sequence ID" value="GFE51029.1"/>
    <property type="molecule type" value="Genomic_DNA"/>
</dbReference>
<evidence type="ECO:0000256" key="4">
    <source>
        <dbReference type="ARBA" id="ARBA00019114"/>
    </source>
</evidence>
<comment type="caution">
    <text evidence="14">The sequence shown here is derived from an EMBL/GenBank/DDBJ whole genome shotgun (WGS) entry which is preliminary data.</text>
</comment>
<dbReference type="SUPFAM" id="SSF89550">
    <property type="entry name" value="PHP domain-like"/>
    <property type="match status" value="1"/>
</dbReference>
<dbReference type="GO" id="GO:0005737">
    <property type="term" value="C:cytoplasm"/>
    <property type="evidence" value="ECO:0007669"/>
    <property type="project" value="UniProtKB-SubCell"/>
</dbReference>
<keyword evidence="8" id="KW-0235">DNA replication</keyword>
<comment type="subunit">
    <text evidence="11">DNA polymerase III contains a core (composed of alpha, epsilon and theta chains) that associates with a tau subunit. This core dimerizes to form the POLIII' complex. PolIII' associates with the gamma complex (composed of gamma, delta, delta', psi and chi chains) and with the beta chain to form the complete DNA polymerase III complex.</text>
</comment>
<dbReference type="InterPro" id="IPR040982">
    <property type="entry name" value="DNA_pol3_finger"/>
</dbReference>
<dbReference type="GO" id="GO:0006260">
    <property type="term" value="P:DNA replication"/>
    <property type="evidence" value="ECO:0007669"/>
    <property type="project" value="UniProtKB-KW"/>
</dbReference>
<comment type="subcellular location">
    <subcellularLocation>
        <location evidence="1">Cytoplasm</location>
    </subcellularLocation>
</comment>
<evidence type="ECO:0000256" key="11">
    <source>
        <dbReference type="ARBA" id="ARBA00026073"/>
    </source>
</evidence>
<dbReference type="EC" id="2.7.7.7" evidence="3"/>
<evidence type="ECO:0000256" key="2">
    <source>
        <dbReference type="ARBA" id="ARBA00009496"/>
    </source>
</evidence>
<dbReference type="Gene3D" id="3.20.20.140">
    <property type="entry name" value="Metal-dependent hydrolases"/>
    <property type="match status" value="1"/>
</dbReference>
<dbReference type="Pfam" id="PF07733">
    <property type="entry name" value="DNA_pol3_alpha"/>
    <property type="match status" value="1"/>
</dbReference>
<evidence type="ECO:0000256" key="9">
    <source>
        <dbReference type="ARBA" id="ARBA00022932"/>
    </source>
</evidence>
<proteinExistence type="inferred from homology"/>
<evidence type="ECO:0000256" key="3">
    <source>
        <dbReference type="ARBA" id="ARBA00012417"/>
    </source>
</evidence>
<dbReference type="InterPro" id="IPR011708">
    <property type="entry name" value="DNA_pol3_alpha_NTPase_dom"/>
</dbReference>
<dbReference type="NCBIfam" id="TIGR00594">
    <property type="entry name" value="polc"/>
    <property type="match status" value="1"/>
</dbReference>
<dbReference type="Pfam" id="PF14579">
    <property type="entry name" value="HHH_6"/>
    <property type="match status" value="1"/>
</dbReference>
<name>A0A640VSN0_9RHOB</name>
<dbReference type="InterPro" id="IPR029460">
    <property type="entry name" value="DNAPol_HHH"/>
</dbReference>
<feature type="domain" description="Polymerase/histidinol phosphatase N-terminal" evidence="13">
    <location>
        <begin position="8"/>
        <end position="75"/>
    </location>
</feature>
<keyword evidence="15" id="KW-1185">Reference proteome</keyword>
<dbReference type="CDD" id="cd07433">
    <property type="entry name" value="PHP_PolIIIA_DnaE1"/>
    <property type="match status" value="1"/>
</dbReference>
<comment type="similarity">
    <text evidence="2">Belongs to the DNA polymerase type-C family. DnaE subfamily.</text>
</comment>
<dbReference type="PANTHER" id="PTHR32294:SF0">
    <property type="entry name" value="DNA POLYMERASE III SUBUNIT ALPHA"/>
    <property type="match status" value="1"/>
</dbReference>
<gene>
    <name evidence="14" type="primary">dnaE</name>
    <name evidence="14" type="ORF">So717_27820</name>
</gene>
<dbReference type="GO" id="GO:0008408">
    <property type="term" value="F:3'-5' exonuclease activity"/>
    <property type="evidence" value="ECO:0007669"/>
    <property type="project" value="InterPro"/>
</dbReference>
<dbReference type="Gene3D" id="1.10.10.1600">
    <property type="entry name" value="Bacterial DNA polymerase III alpha subunit, thumb domain"/>
    <property type="match status" value="1"/>
</dbReference>
<dbReference type="AlphaFoldDB" id="A0A640VSN0"/>